<dbReference type="PANTHER" id="PTHR42930">
    <property type="entry name" value="PHOSPHATE-SPECIFIC TRANSPORT SYSTEM ACCESSORY PROTEIN PHOU"/>
    <property type="match status" value="1"/>
</dbReference>
<dbReference type="AlphaFoldDB" id="A0A4R2RI29"/>
<dbReference type="SUPFAM" id="SSF109755">
    <property type="entry name" value="PhoU-like"/>
    <property type="match status" value="1"/>
</dbReference>
<dbReference type="Pfam" id="PF01895">
    <property type="entry name" value="PhoU"/>
    <property type="match status" value="2"/>
</dbReference>
<proteinExistence type="inferred from homology"/>
<keyword evidence="6 7" id="KW-0592">Phosphate transport</keyword>
<reference evidence="9 10" key="1">
    <citation type="submission" date="2019-03" db="EMBL/GenBank/DDBJ databases">
        <title>Genomic Encyclopedia of Type Strains, Phase IV (KMG-IV): sequencing the most valuable type-strain genomes for metagenomic binning, comparative biology and taxonomic classification.</title>
        <authorList>
            <person name="Goeker M."/>
        </authorList>
    </citation>
    <scope>NUCLEOTIDE SEQUENCE [LARGE SCALE GENOMIC DNA]</scope>
    <source>
        <strain evidence="9 10">DSM 11170</strain>
    </source>
</reference>
<dbReference type="InterPro" id="IPR038078">
    <property type="entry name" value="PhoU-like_sf"/>
</dbReference>
<keyword evidence="10" id="KW-1185">Reference proteome</keyword>
<dbReference type="NCBIfam" id="TIGR02135">
    <property type="entry name" value="phoU_full"/>
    <property type="match status" value="1"/>
</dbReference>
<evidence type="ECO:0000256" key="2">
    <source>
        <dbReference type="ARBA" id="ARBA00008107"/>
    </source>
</evidence>
<dbReference type="PIRSF" id="PIRSF003107">
    <property type="entry name" value="PhoU"/>
    <property type="match status" value="1"/>
</dbReference>
<dbReference type="GO" id="GO:0045936">
    <property type="term" value="P:negative regulation of phosphate metabolic process"/>
    <property type="evidence" value="ECO:0007669"/>
    <property type="project" value="InterPro"/>
</dbReference>
<dbReference type="GO" id="GO:0006817">
    <property type="term" value="P:phosphate ion transport"/>
    <property type="evidence" value="ECO:0007669"/>
    <property type="project" value="UniProtKB-KW"/>
</dbReference>
<evidence type="ECO:0000256" key="4">
    <source>
        <dbReference type="ARBA" id="ARBA00022448"/>
    </source>
</evidence>
<comment type="caution">
    <text evidence="9">The sequence shown here is derived from an EMBL/GenBank/DDBJ whole genome shotgun (WGS) entry which is preliminary data.</text>
</comment>
<dbReference type="RefSeq" id="WP_131919997.1">
    <property type="nucleotide sequence ID" value="NZ_JAOQNU010000023.1"/>
</dbReference>
<dbReference type="GO" id="GO:0030643">
    <property type="term" value="P:intracellular phosphate ion homeostasis"/>
    <property type="evidence" value="ECO:0007669"/>
    <property type="project" value="InterPro"/>
</dbReference>
<dbReference type="Proteomes" id="UP000294813">
    <property type="component" value="Unassembled WGS sequence"/>
</dbReference>
<evidence type="ECO:0000256" key="7">
    <source>
        <dbReference type="PIRNR" id="PIRNR003107"/>
    </source>
</evidence>
<evidence type="ECO:0000256" key="1">
    <source>
        <dbReference type="ARBA" id="ARBA00004496"/>
    </source>
</evidence>
<evidence type="ECO:0000313" key="10">
    <source>
        <dbReference type="Proteomes" id="UP000294813"/>
    </source>
</evidence>
<comment type="function">
    <text evidence="7">Plays a role in the regulation of phosphate uptake.</text>
</comment>
<evidence type="ECO:0000256" key="5">
    <source>
        <dbReference type="ARBA" id="ARBA00022490"/>
    </source>
</evidence>
<evidence type="ECO:0000256" key="3">
    <source>
        <dbReference type="ARBA" id="ARBA00011738"/>
    </source>
</evidence>
<dbReference type="Gene3D" id="1.20.58.220">
    <property type="entry name" value="Phosphate transport system protein phou homolog 2, domain 2"/>
    <property type="match status" value="1"/>
</dbReference>
<organism evidence="9 10">
    <name type="scientific">Heliophilum fasciatum</name>
    <dbReference type="NCBI Taxonomy" id="35700"/>
    <lineage>
        <taxon>Bacteria</taxon>
        <taxon>Bacillati</taxon>
        <taxon>Bacillota</taxon>
        <taxon>Clostridia</taxon>
        <taxon>Eubacteriales</taxon>
        <taxon>Heliobacteriaceae</taxon>
        <taxon>Heliophilum</taxon>
    </lineage>
</organism>
<dbReference type="GO" id="GO:0005737">
    <property type="term" value="C:cytoplasm"/>
    <property type="evidence" value="ECO:0007669"/>
    <property type="project" value="UniProtKB-SubCell"/>
</dbReference>
<comment type="subcellular location">
    <subcellularLocation>
        <location evidence="1 7">Cytoplasm</location>
    </subcellularLocation>
</comment>
<accession>A0A4R2RI29</accession>
<name>A0A4R2RI29_9FIRM</name>
<dbReference type="PANTHER" id="PTHR42930:SF3">
    <property type="entry name" value="PHOSPHATE-SPECIFIC TRANSPORT SYSTEM ACCESSORY PROTEIN PHOU"/>
    <property type="match status" value="1"/>
</dbReference>
<dbReference type="EMBL" id="SLXT01000023">
    <property type="protein sequence ID" value="TCP62109.1"/>
    <property type="molecule type" value="Genomic_DNA"/>
</dbReference>
<gene>
    <name evidence="9" type="ORF">EDD73_12316</name>
</gene>
<evidence type="ECO:0000259" key="8">
    <source>
        <dbReference type="Pfam" id="PF01895"/>
    </source>
</evidence>
<feature type="domain" description="PhoU" evidence="8">
    <location>
        <begin position="18"/>
        <end position="106"/>
    </location>
</feature>
<keyword evidence="5 7" id="KW-0963">Cytoplasm</keyword>
<comment type="subunit">
    <text evidence="3 7">Homodimer.</text>
</comment>
<dbReference type="InterPro" id="IPR028366">
    <property type="entry name" value="PhoU"/>
</dbReference>
<dbReference type="OrthoDB" id="9814256at2"/>
<comment type="similarity">
    <text evidence="2 7">Belongs to the PhoU family.</text>
</comment>
<protein>
    <recommendedName>
        <fullName evidence="7">Phosphate-specific transport system accessory protein PhoU</fullName>
    </recommendedName>
</protein>
<dbReference type="InterPro" id="IPR026022">
    <property type="entry name" value="PhoU_dom"/>
</dbReference>
<evidence type="ECO:0000313" key="9">
    <source>
        <dbReference type="EMBL" id="TCP62109.1"/>
    </source>
</evidence>
<feature type="domain" description="PhoU" evidence="8">
    <location>
        <begin position="124"/>
        <end position="206"/>
    </location>
</feature>
<evidence type="ECO:0000256" key="6">
    <source>
        <dbReference type="ARBA" id="ARBA00022592"/>
    </source>
</evidence>
<sequence>MSVRSDFHHALETLQQDLLRMGSYVEEAISLSTKALLDQDRQLASQVIANDDRIDRLQHDVEERCMKLIALQQPMAKDLRKISSAWRISLELERMADNACGVAKSVRRIAEQPYVKTLVNTPIMSSVCQQMVKMGLDAYLQEDIELAIKMSDLDNQVDALYKHIFNDLLQLMLKDPSVINQATQLIFIARYLERFGDHATNIAETVVYLVTGERKELNP</sequence>
<dbReference type="FunFam" id="1.20.58.220:FF:000004">
    <property type="entry name" value="Phosphate-specific transport system accessory protein PhoU"/>
    <property type="match status" value="1"/>
</dbReference>
<keyword evidence="4 7" id="KW-0813">Transport</keyword>